<dbReference type="RefSeq" id="WP_313996705.1">
    <property type="nucleotide sequence ID" value="NZ_JASJOT010000007.1"/>
</dbReference>
<dbReference type="Proteomes" id="UP001228581">
    <property type="component" value="Unassembled WGS sequence"/>
</dbReference>
<comment type="caution">
    <text evidence="1">The sequence shown here is derived from an EMBL/GenBank/DDBJ whole genome shotgun (WGS) entry which is preliminary data.</text>
</comment>
<keyword evidence="2" id="KW-1185">Reference proteome</keyword>
<protein>
    <submittedName>
        <fullName evidence="1">DUF5686 family protein</fullName>
    </submittedName>
</protein>
<dbReference type="InterPro" id="IPR008969">
    <property type="entry name" value="CarboxyPept-like_regulatory"/>
</dbReference>
<dbReference type="Pfam" id="PF13715">
    <property type="entry name" value="CarbopepD_reg_2"/>
    <property type="match status" value="1"/>
</dbReference>
<dbReference type="EMBL" id="JASJOT010000007">
    <property type="protein sequence ID" value="MDJ1493952.1"/>
    <property type="molecule type" value="Genomic_DNA"/>
</dbReference>
<sequence>MLKQITTYLFYISLFLYITSVSYAQTSYVITGKVTDSETGEGMPFVAVAFKGTTIGTTTDFNGNYKLVTHTLQDSLTATAISYTEKSKLVNRKATTQAIDFQLVPASISLNEIKIYAGENPAYAILRKIVRNKEKNDKRSLEYFEYESYNKIEIDVDNISEKLKKRKAIKKIQQVIDSVEVLAGEDGKPILPLFISESFSNVYYRKSPEKKREHILKTRVTGVGIQDGTLISQMAGSSFQEYNFYRNWLNILNKDFVSPIADGWKLYYEYFLVDSAEVNGHYSYRIDFEPKRPQDLAFTGTMWVDKATFALVQVDATMSKTANLNFIEKIKLQQELAPTEAGPWIPVKTRVLIDVAEITNQSAGMLAKFYTSNERVVVNQPHSTKFYDVGIEMEPTAQIKDEAFWDEHRHEPLTESEKNVYAMIDSIKNIPLIRSYIEIANIVVNGYKKAGPIDIGPYILAYSYNTVEGSYARLGFKTNIDFSDKWVLKGYGGYGFGDHRFKYGAEIQRIFSKKHWTTLSVRHSYDLERVGLLSQDVWDNTLFLVSSRFGTFRRPFMLRNNQIAFQTDFVRGFTQKIKLRQWQFDPLYNFTYYTNPTDTQLATDDNFQSTEITFESRFAQNEQFLINDNTRISLGTTKPVLTLSYTLGLKGIVGGGFNYHKIALNLSQSINVGSLGRASYSISAGYIPSTVPYPILQSHQGNQTFFYINNAYNLMNFFEFVSDRYASVQLQHNFEGLLFNRIPLIRKLKWRLVANANVLYGGLSDKNYNLVPLEYDDQGNASRPIGRLGDVPYIELGYGIENIFRFMRIDAIHRLTYLNNSGTNRFGVKISFQFKL</sequence>
<evidence type="ECO:0000313" key="1">
    <source>
        <dbReference type="EMBL" id="MDJ1493952.1"/>
    </source>
</evidence>
<dbReference type="SUPFAM" id="SSF49464">
    <property type="entry name" value="Carboxypeptidase regulatory domain-like"/>
    <property type="match status" value="1"/>
</dbReference>
<dbReference type="Gene3D" id="2.60.40.1120">
    <property type="entry name" value="Carboxypeptidase-like, regulatory domain"/>
    <property type="match status" value="1"/>
</dbReference>
<evidence type="ECO:0000313" key="2">
    <source>
        <dbReference type="Proteomes" id="UP001228581"/>
    </source>
</evidence>
<accession>A0ABT7CJN6</accession>
<name>A0ABT7CJN6_9BACT</name>
<proteinExistence type="predicted"/>
<dbReference type="Pfam" id="PF18939">
    <property type="entry name" value="DUF5686"/>
    <property type="match status" value="1"/>
</dbReference>
<reference evidence="1 2" key="1">
    <citation type="submission" date="2023-05" db="EMBL/GenBank/DDBJ databases">
        <authorList>
            <person name="Zhang X."/>
        </authorList>
    </citation>
    <scope>NUCLEOTIDE SEQUENCE [LARGE SCALE GENOMIC DNA]</scope>
    <source>
        <strain evidence="1 2">DM2B3-1</strain>
    </source>
</reference>
<organism evidence="1 2">
    <name type="scientific">Xanthocytophaga flava</name>
    <dbReference type="NCBI Taxonomy" id="3048013"/>
    <lineage>
        <taxon>Bacteria</taxon>
        <taxon>Pseudomonadati</taxon>
        <taxon>Bacteroidota</taxon>
        <taxon>Cytophagia</taxon>
        <taxon>Cytophagales</taxon>
        <taxon>Rhodocytophagaceae</taxon>
        <taxon>Xanthocytophaga</taxon>
    </lineage>
</organism>
<dbReference type="InterPro" id="IPR043741">
    <property type="entry name" value="DUF5686"/>
</dbReference>
<gene>
    <name evidence="1" type="ORF">QNI19_13495</name>
</gene>